<evidence type="ECO:0000313" key="1">
    <source>
        <dbReference type="EMBL" id="KAJ8634797.1"/>
    </source>
</evidence>
<name>A0ACC2LMX5_PERAE</name>
<protein>
    <submittedName>
        <fullName evidence="1">Uncharacterized protein</fullName>
    </submittedName>
</protein>
<proteinExistence type="predicted"/>
<gene>
    <name evidence="1" type="ORF">MRB53_009064</name>
</gene>
<reference evidence="1 2" key="1">
    <citation type="journal article" date="2022" name="Hortic Res">
        <title>A haplotype resolved chromosomal level avocado genome allows analysis of novel avocado genes.</title>
        <authorList>
            <person name="Nath O."/>
            <person name="Fletcher S.J."/>
            <person name="Hayward A."/>
            <person name="Shaw L.M."/>
            <person name="Masouleh A.K."/>
            <person name="Furtado A."/>
            <person name="Henry R.J."/>
            <person name="Mitter N."/>
        </authorList>
    </citation>
    <scope>NUCLEOTIDE SEQUENCE [LARGE SCALE GENOMIC DNA]</scope>
    <source>
        <strain evidence="2">cv. Hass</strain>
    </source>
</reference>
<dbReference type="Proteomes" id="UP001234297">
    <property type="component" value="Chromosome 3"/>
</dbReference>
<sequence length="870" mass="95205">MGLNSTSTFNLSAPVCSWKGAICDAQNQSVTGLAASGLGLSGSIPEDTIAKLKIIQYLDLSNNYITDFSADFWSLGSTLISLNLSFNQIHVSLPSNVGNFVQLKSLDLSCNSLSSEIPAAIGSLSSLQILNLSRNSFEGTIPSGILNCKDLVSLDLSWNRLSGKVPTGFGAALANLSGLNLARNEIRGRVSDFSGLKSLTYLNLSSNMFHGPVVGVFQGPLKVIDLSQNHFHGHISQVNFNSSFNWASLVFLDLSENQLSGEFFSELNQAQSLEHLNLAHNRFSDQNFPHIDKLLNIEYLNLSKTNLRGLIPTEVLELGGLKTLDLSHNHLTGSVPDLSGNGDLQVLDLSHNNLTGEIPLLLVQKLPQMAEFNFSYNNVSLCAAKFSPELFMTAFSGAQDDCPIAANPALFRRNKAQHKELMPALAIMFSILFCLAGFICLVFSCRRSSWLWAVKQLPRKEVKNASGPFSFQTDSTTWVADVKLATSVPAVVFNKPLLNLTFADLLSATSHFNREALLAEGRFGPVYRGFLPGGVNAAIKVLVHGSTMTDEEIARELERLGRIKHPNLVPLIGYCLAGDQRIAMYEYMENGNLQNLLYDLPLGIQKTEDWSMDTWEGEDISSVRISASEGVTTWTFRHKIALGTARALSFLHHGCFPSITHRDVKASSIYLGSSLEPRLSYSGLAKIVESELDENELSMVSPGYSPPEFSRSELALATSKSDVYAFGVVLFELITGKKPVGDDYPDEKDSNLVNWVRGLVRKNQGLKAIDPKIRGTGSAMQIVEALRIGYLCTADLPLKRPNMQQIVGLLKDIDPAAGDLNEISASRHCEEGDLDFSPVPEKKKSIVDAEEEDAANFLSGNDFFNLQERP</sequence>
<comment type="caution">
    <text evidence="1">The sequence shown here is derived from an EMBL/GenBank/DDBJ whole genome shotgun (WGS) entry which is preliminary data.</text>
</comment>
<dbReference type="EMBL" id="CM056811">
    <property type="protein sequence ID" value="KAJ8634797.1"/>
    <property type="molecule type" value="Genomic_DNA"/>
</dbReference>
<organism evidence="1 2">
    <name type="scientific">Persea americana</name>
    <name type="common">Avocado</name>
    <dbReference type="NCBI Taxonomy" id="3435"/>
    <lineage>
        <taxon>Eukaryota</taxon>
        <taxon>Viridiplantae</taxon>
        <taxon>Streptophyta</taxon>
        <taxon>Embryophyta</taxon>
        <taxon>Tracheophyta</taxon>
        <taxon>Spermatophyta</taxon>
        <taxon>Magnoliopsida</taxon>
        <taxon>Magnoliidae</taxon>
        <taxon>Laurales</taxon>
        <taxon>Lauraceae</taxon>
        <taxon>Persea</taxon>
    </lineage>
</organism>
<keyword evidence="2" id="KW-1185">Reference proteome</keyword>
<evidence type="ECO:0000313" key="2">
    <source>
        <dbReference type="Proteomes" id="UP001234297"/>
    </source>
</evidence>
<accession>A0ACC2LMX5</accession>